<dbReference type="AlphaFoldDB" id="K1LX59"/>
<keyword evidence="2" id="KW-1185">Reference proteome</keyword>
<dbReference type="InterPro" id="IPR011990">
    <property type="entry name" value="TPR-like_helical_dom_sf"/>
</dbReference>
<comment type="caution">
    <text evidence="1">The sequence shown here is derived from an EMBL/GenBank/DDBJ whole genome shotgun (WGS) entry which is preliminary data.</text>
</comment>
<dbReference type="EMBL" id="AMGM01000043">
    <property type="protein sequence ID" value="EKB48739.1"/>
    <property type="molecule type" value="Genomic_DNA"/>
</dbReference>
<dbReference type="Gene3D" id="1.25.40.10">
    <property type="entry name" value="Tetratricopeptide repeat domain"/>
    <property type="match status" value="1"/>
</dbReference>
<organism evidence="1 2">
    <name type="scientific">Cecembia lonarensis (strain CCUG 58316 / KCTC 22772 / LW9)</name>
    <dbReference type="NCBI Taxonomy" id="1225176"/>
    <lineage>
        <taxon>Bacteria</taxon>
        <taxon>Pseudomonadati</taxon>
        <taxon>Bacteroidota</taxon>
        <taxon>Cytophagia</taxon>
        <taxon>Cytophagales</taxon>
        <taxon>Cyclobacteriaceae</taxon>
        <taxon>Cecembia</taxon>
    </lineage>
</organism>
<dbReference type="SUPFAM" id="SSF57938">
    <property type="entry name" value="DnaJ/Hsp40 cysteine-rich domain"/>
    <property type="match status" value="1"/>
</dbReference>
<proteinExistence type="predicted"/>
<dbReference type="InterPro" id="IPR036410">
    <property type="entry name" value="HSP_DnaJ_Cys-rich_dom_sf"/>
</dbReference>
<evidence type="ECO:0000313" key="1">
    <source>
        <dbReference type="EMBL" id="EKB48739.1"/>
    </source>
</evidence>
<evidence type="ECO:0000313" key="2">
    <source>
        <dbReference type="Proteomes" id="UP000004478"/>
    </source>
</evidence>
<accession>K1LX59</accession>
<protein>
    <submittedName>
        <fullName evidence="1">Uncharacterized protein</fullName>
    </submittedName>
</protein>
<sequence length="252" mass="28443">MLKEKVYPPMKVLAFVFIFISVLGLDSMAQVRPALGGATRLFNNALEEMDKGDYEKANTYFRQIIESGLPISPEMPYHFAVTLFELGQYDNSLNFVKRYLQINGRNAPNFDAAKELEQKLEEPIKAILACKFCNNQGYRIYECSTCEGKKQLNQDCSLCKARGMVGCNQCFGKGIVTKRNVFNLVEYHECDKCSGEGKHSCPTCEGSLQEFTSCRTCQGTGMENTEEICNHQAAPRHMSMAFERIKALHAKH</sequence>
<gene>
    <name evidence="1" type="ORF">B879_02634</name>
</gene>
<reference evidence="1 2" key="1">
    <citation type="journal article" date="2012" name="J. Bacteriol.">
        <title>Draft Genome Sequence of Cecembia lonarensis Strain LW9T, Isolated from Lonar Lake, a Haloalkaline Lake in India.</title>
        <authorList>
            <person name="Shivaji S."/>
            <person name="Ara S."/>
            <person name="Singh A."/>
            <person name="Pinnaka A.K."/>
        </authorList>
    </citation>
    <scope>NUCLEOTIDE SEQUENCE [LARGE SCALE GENOMIC DNA]</scope>
    <source>
        <strain evidence="1 2">LW9</strain>
    </source>
</reference>
<dbReference type="SUPFAM" id="SSF48452">
    <property type="entry name" value="TPR-like"/>
    <property type="match status" value="1"/>
</dbReference>
<name>K1LX59_CECL9</name>
<dbReference type="Proteomes" id="UP000004478">
    <property type="component" value="Unassembled WGS sequence"/>
</dbReference>